<proteinExistence type="predicted"/>
<reference evidence="1 2" key="1">
    <citation type="journal article" date="2019" name="Sci. Rep.">
        <title>Orb-weaving spider Araneus ventricosus genome elucidates the spidroin gene catalogue.</title>
        <authorList>
            <person name="Kono N."/>
            <person name="Nakamura H."/>
            <person name="Ohtoshi R."/>
            <person name="Moran D.A.P."/>
            <person name="Shinohara A."/>
            <person name="Yoshida Y."/>
            <person name="Fujiwara M."/>
            <person name="Mori M."/>
            <person name="Tomita M."/>
            <person name="Arakawa K."/>
        </authorList>
    </citation>
    <scope>NUCLEOTIDE SEQUENCE [LARGE SCALE GENOMIC DNA]</scope>
</reference>
<organism evidence="1 2">
    <name type="scientific">Araneus ventricosus</name>
    <name type="common">Orbweaver spider</name>
    <name type="synonym">Epeira ventricosa</name>
    <dbReference type="NCBI Taxonomy" id="182803"/>
    <lineage>
        <taxon>Eukaryota</taxon>
        <taxon>Metazoa</taxon>
        <taxon>Ecdysozoa</taxon>
        <taxon>Arthropoda</taxon>
        <taxon>Chelicerata</taxon>
        <taxon>Arachnida</taxon>
        <taxon>Araneae</taxon>
        <taxon>Araneomorphae</taxon>
        <taxon>Entelegynae</taxon>
        <taxon>Araneoidea</taxon>
        <taxon>Araneidae</taxon>
        <taxon>Araneus</taxon>
    </lineage>
</organism>
<evidence type="ECO:0008006" key="3">
    <source>
        <dbReference type="Google" id="ProtNLM"/>
    </source>
</evidence>
<dbReference type="PANTHER" id="PTHR33939:SF1">
    <property type="entry name" value="DUF4371 DOMAIN-CONTAINING PROTEIN"/>
    <property type="match status" value="1"/>
</dbReference>
<keyword evidence="2" id="KW-1185">Reference proteome</keyword>
<dbReference type="OrthoDB" id="6432144at2759"/>
<dbReference type="Proteomes" id="UP000499080">
    <property type="component" value="Unassembled WGS sequence"/>
</dbReference>
<comment type="caution">
    <text evidence="1">The sequence shown here is derived from an EMBL/GenBank/DDBJ whole genome shotgun (WGS) entry which is preliminary data.</text>
</comment>
<sequence length="107" mass="12278">MEGNNFESWFKSKLIPKLESNSIIVMDNASYHSVKEEKLPSSRKKDIQERLRNKNIPWGSDLLKLKLLQIVSTVKHKFDGHRIDKIASEAGHKVLPFASVPLRTKPN</sequence>
<protein>
    <recommendedName>
        <fullName evidence="3">Tc1-like transposase DDE domain-containing protein</fullName>
    </recommendedName>
</protein>
<accession>A0A4Y2QV49</accession>
<dbReference type="AlphaFoldDB" id="A0A4Y2QV49"/>
<dbReference type="EMBL" id="BGPR01014859">
    <property type="protein sequence ID" value="GBN67015.1"/>
    <property type="molecule type" value="Genomic_DNA"/>
</dbReference>
<evidence type="ECO:0000313" key="1">
    <source>
        <dbReference type="EMBL" id="GBN67015.1"/>
    </source>
</evidence>
<name>A0A4Y2QV49_ARAVE</name>
<evidence type="ECO:0000313" key="2">
    <source>
        <dbReference type="Proteomes" id="UP000499080"/>
    </source>
</evidence>
<gene>
    <name evidence="1" type="ORF">AVEN_86927_1</name>
</gene>
<dbReference type="PANTHER" id="PTHR33939">
    <property type="entry name" value="PROTEIN CBG22215"/>
    <property type="match status" value="1"/>
</dbReference>